<feature type="chain" id="PRO_5042946343" description="Heme-binding protein 2" evidence="2">
    <location>
        <begin position="20"/>
        <end position="224"/>
    </location>
</feature>
<organism evidence="3 4">
    <name type="scientific">Patella caerulea</name>
    <name type="common">Rayed Mediterranean limpet</name>
    <dbReference type="NCBI Taxonomy" id="87958"/>
    <lineage>
        <taxon>Eukaryota</taxon>
        <taxon>Metazoa</taxon>
        <taxon>Spiralia</taxon>
        <taxon>Lophotrochozoa</taxon>
        <taxon>Mollusca</taxon>
        <taxon>Gastropoda</taxon>
        <taxon>Patellogastropoda</taxon>
        <taxon>Patelloidea</taxon>
        <taxon>Patellidae</taxon>
        <taxon>Patella</taxon>
    </lineage>
</organism>
<evidence type="ECO:0000256" key="2">
    <source>
        <dbReference type="SAM" id="SignalP"/>
    </source>
</evidence>
<sequence>MLKVVSLVVLLQLVNLITGFRRDAQNGGSQQVSSKPNFCNDLDCPSYTVLEDVPDKYQKRRYEASNWVTTQILDMDYDLAQSKMFRMLFLYISGNNTRGEKIAMTSPVITRLIPGPGPACESNFTMSFYISNTVTNPPAPTDPKVKLTQLPAMDAYVRSFPGFATSSLWVTEATQLAQDLAGKSFNSAYFYTAGYDGPFRVVNRHNEVWFLAENAKPKASTVVG</sequence>
<dbReference type="PANTHER" id="PTHR11220">
    <property type="entry name" value="HEME-BINDING PROTEIN-RELATED"/>
    <property type="match status" value="1"/>
</dbReference>
<proteinExistence type="inferred from homology"/>
<accession>A0AAN8JHK6</accession>
<dbReference type="PANTHER" id="PTHR11220:SF1">
    <property type="entry name" value="HEME-BINDING PROTEIN 2"/>
    <property type="match status" value="1"/>
</dbReference>
<dbReference type="SUPFAM" id="SSF55136">
    <property type="entry name" value="Probable bacterial effector-binding domain"/>
    <property type="match status" value="1"/>
</dbReference>
<dbReference type="InterPro" id="IPR011256">
    <property type="entry name" value="Reg_factor_effector_dom_sf"/>
</dbReference>
<dbReference type="AlphaFoldDB" id="A0AAN8JHK6"/>
<comment type="caution">
    <text evidence="3">The sequence shown here is derived from an EMBL/GenBank/DDBJ whole genome shotgun (WGS) entry which is preliminary data.</text>
</comment>
<protein>
    <recommendedName>
        <fullName evidence="5">Heme-binding protein 2</fullName>
    </recommendedName>
</protein>
<dbReference type="InterPro" id="IPR006917">
    <property type="entry name" value="SOUL_heme-bd"/>
</dbReference>
<feature type="signal peptide" evidence="2">
    <location>
        <begin position="1"/>
        <end position="19"/>
    </location>
</feature>
<evidence type="ECO:0000313" key="3">
    <source>
        <dbReference type="EMBL" id="KAK6177130.1"/>
    </source>
</evidence>
<dbReference type="Pfam" id="PF04832">
    <property type="entry name" value="SOUL"/>
    <property type="match status" value="1"/>
</dbReference>
<keyword evidence="4" id="KW-1185">Reference proteome</keyword>
<dbReference type="Proteomes" id="UP001347796">
    <property type="component" value="Unassembled WGS sequence"/>
</dbReference>
<keyword evidence="2" id="KW-0732">Signal</keyword>
<dbReference type="FunFam" id="3.20.80.10:FF:000002">
    <property type="entry name" value="Heme-binding protein 2"/>
    <property type="match status" value="1"/>
</dbReference>
<name>A0AAN8JHK6_PATCE</name>
<evidence type="ECO:0000256" key="1">
    <source>
        <dbReference type="ARBA" id="ARBA00009817"/>
    </source>
</evidence>
<dbReference type="Gene3D" id="3.20.80.10">
    <property type="entry name" value="Regulatory factor, effector binding domain"/>
    <property type="match status" value="1"/>
</dbReference>
<reference evidence="3 4" key="1">
    <citation type="submission" date="2024-01" db="EMBL/GenBank/DDBJ databases">
        <title>The genome of the rayed Mediterranean limpet Patella caerulea (Linnaeus, 1758).</title>
        <authorList>
            <person name="Anh-Thu Weber A."/>
            <person name="Halstead-Nussloch G."/>
        </authorList>
    </citation>
    <scope>NUCLEOTIDE SEQUENCE [LARGE SCALE GENOMIC DNA]</scope>
    <source>
        <strain evidence="3">AATW-2023a</strain>
        <tissue evidence="3">Whole specimen</tissue>
    </source>
</reference>
<comment type="similarity">
    <text evidence="1">Belongs to the HEBP family.</text>
</comment>
<gene>
    <name evidence="3" type="ORF">SNE40_015296</name>
</gene>
<dbReference type="EMBL" id="JAZGQO010000010">
    <property type="protein sequence ID" value="KAK6177130.1"/>
    <property type="molecule type" value="Genomic_DNA"/>
</dbReference>
<evidence type="ECO:0000313" key="4">
    <source>
        <dbReference type="Proteomes" id="UP001347796"/>
    </source>
</evidence>
<evidence type="ECO:0008006" key="5">
    <source>
        <dbReference type="Google" id="ProtNLM"/>
    </source>
</evidence>